<keyword evidence="8 9" id="KW-0742">SOS response</keyword>
<dbReference type="SUPFAM" id="SSF52540">
    <property type="entry name" value="P-loop containing nucleoside triphosphate hydrolases"/>
    <property type="match status" value="1"/>
</dbReference>
<reference evidence="11" key="1">
    <citation type="journal article" date="2020" name="J. ISSAAS">
        <title>Lactobacilli and other gastrointestinal microbiota of Peromyscus leucopus, reservoir host for agents of Lyme disease and other zoonoses in North America.</title>
        <authorList>
            <person name="Milovic A."/>
            <person name="Bassam K."/>
            <person name="Shao H."/>
            <person name="Chatzistamou I."/>
            <person name="Tufts D.M."/>
            <person name="Diuk-Wasser M."/>
            <person name="Barbour A.G."/>
        </authorList>
    </citation>
    <scope>NUCLEOTIDE SEQUENCE</scope>
    <source>
        <strain evidence="11">LL40</strain>
    </source>
</reference>
<keyword evidence="2 9" id="KW-0235">DNA replication</keyword>
<keyword evidence="3 9" id="KW-0547">Nucleotide-binding</keyword>
<comment type="caution">
    <text evidence="9">Lacks conserved residue(s) required for the propagation of feature annotation.</text>
</comment>
<keyword evidence="7 9" id="KW-0234">DNA repair</keyword>
<evidence type="ECO:0000256" key="6">
    <source>
        <dbReference type="ARBA" id="ARBA00023125"/>
    </source>
</evidence>
<dbReference type="Gene3D" id="3.40.50.300">
    <property type="entry name" value="P-loop containing nucleotide triphosphate hydrolases"/>
    <property type="match status" value="1"/>
</dbReference>
<dbReference type="HAMAP" id="MF_00365">
    <property type="entry name" value="RecF"/>
    <property type="match status" value="1"/>
</dbReference>
<dbReference type="EMBL" id="MN577573">
    <property type="protein sequence ID" value="QGT51226.1"/>
    <property type="molecule type" value="Genomic_DNA"/>
</dbReference>
<dbReference type="AlphaFoldDB" id="A0A650ENM5"/>
<dbReference type="GO" id="GO:0006302">
    <property type="term" value="P:double-strand break repair"/>
    <property type="evidence" value="ECO:0007669"/>
    <property type="project" value="TreeGrafter"/>
</dbReference>
<evidence type="ECO:0000256" key="10">
    <source>
        <dbReference type="RuleBase" id="RU000578"/>
    </source>
</evidence>
<dbReference type="PANTHER" id="PTHR32182">
    <property type="entry name" value="DNA REPLICATION AND REPAIR PROTEIN RECF"/>
    <property type="match status" value="1"/>
</dbReference>
<keyword evidence="6 9" id="KW-0238">DNA-binding</keyword>
<dbReference type="PROSITE" id="PS00618">
    <property type="entry name" value="RECF_2"/>
    <property type="match status" value="1"/>
</dbReference>
<comment type="similarity">
    <text evidence="9 10">Belongs to the RecF family.</text>
</comment>
<dbReference type="GO" id="GO:0009432">
    <property type="term" value="P:SOS response"/>
    <property type="evidence" value="ECO:0007669"/>
    <property type="project" value="UniProtKB-UniRule"/>
</dbReference>
<dbReference type="PANTHER" id="PTHR32182:SF0">
    <property type="entry name" value="DNA REPLICATION AND REPAIR PROTEIN RECF"/>
    <property type="match status" value="1"/>
</dbReference>
<dbReference type="NCBIfam" id="TIGR00611">
    <property type="entry name" value="recf"/>
    <property type="match status" value="1"/>
</dbReference>
<evidence type="ECO:0000256" key="7">
    <source>
        <dbReference type="ARBA" id="ARBA00023204"/>
    </source>
</evidence>
<dbReference type="InterPro" id="IPR027417">
    <property type="entry name" value="P-loop_NTPase"/>
</dbReference>
<gene>
    <name evidence="9 11" type="primary">recF</name>
    <name evidence="11" type="ORF">Firmicute1046_3020</name>
</gene>
<organism evidence="11">
    <name type="scientific">uncultured Bacillota bacterium</name>
    <dbReference type="NCBI Taxonomy" id="344338"/>
    <lineage>
        <taxon>Bacteria</taxon>
        <taxon>Bacillati</taxon>
        <taxon>Bacillota</taxon>
        <taxon>environmental samples</taxon>
    </lineage>
</organism>
<proteinExistence type="inferred from homology"/>
<dbReference type="InterPro" id="IPR042174">
    <property type="entry name" value="RecF_2"/>
</dbReference>
<dbReference type="GO" id="GO:0005524">
    <property type="term" value="F:ATP binding"/>
    <property type="evidence" value="ECO:0007669"/>
    <property type="project" value="UniProtKB-UniRule"/>
</dbReference>
<evidence type="ECO:0000256" key="8">
    <source>
        <dbReference type="ARBA" id="ARBA00023236"/>
    </source>
</evidence>
<dbReference type="InterPro" id="IPR018078">
    <property type="entry name" value="DNA-binding_RecF_CS"/>
</dbReference>
<keyword evidence="1 9" id="KW-0963">Cytoplasm</keyword>
<evidence type="ECO:0000256" key="1">
    <source>
        <dbReference type="ARBA" id="ARBA00022490"/>
    </source>
</evidence>
<evidence type="ECO:0000256" key="2">
    <source>
        <dbReference type="ARBA" id="ARBA00022705"/>
    </source>
</evidence>
<dbReference type="GO" id="GO:0003697">
    <property type="term" value="F:single-stranded DNA binding"/>
    <property type="evidence" value="ECO:0007669"/>
    <property type="project" value="UniProtKB-UniRule"/>
</dbReference>
<sequence length="323" mass="37155">MFSLGRSERTYRDSELIRFGQDRASVGLEFTANERENRAEIDILNGKRKSITYNDIPMKKSSELMGKFRVVYFDPDYLEIVKGGPKIRRNNLDVFISQLRPNYFSCLSGLKKIIESKNALLKGQAPNMTMLEILNQKLVENASYVIKYRTEYVEKLQNVSREIQLDISGGKEELKIVYSSCVGDSSELDIDTIKEKLKERLESGLKREMENREASIGPHREDISYMISGRDVRVFGSQGQKKTTALVQKISEAELINQETGEYPVLLLDDIMSELDNNRQDYILNQLDKMQIFITCTDPSRFEKLENVLFLRVENGTITVESD</sequence>
<dbReference type="GO" id="GO:0005737">
    <property type="term" value="C:cytoplasm"/>
    <property type="evidence" value="ECO:0007669"/>
    <property type="project" value="UniProtKB-SubCell"/>
</dbReference>
<evidence type="ECO:0000313" key="11">
    <source>
        <dbReference type="EMBL" id="QGT51226.1"/>
    </source>
</evidence>
<protein>
    <recommendedName>
        <fullName evidence="9 10">DNA replication and repair protein RecF</fullName>
    </recommendedName>
</protein>
<comment type="subcellular location">
    <subcellularLocation>
        <location evidence="9 10">Cytoplasm</location>
    </subcellularLocation>
</comment>
<evidence type="ECO:0000256" key="4">
    <source>
        <dbReference type="ARBA" id="ARBA00022763"/>
    </source>
</evidence>
<accession>A0A650ENM5</accession>
<dbReference type="InterPro" id="IPR001238">
    <property type="entry name" value="DNA-binding_RecF"/>
</dbReference>
<dbReference type="GO" id="GO:0006260">
    <property type="term" value="P:DNA replication"/>
    <property type="evidence" value="ECO:0007669"/>
    <property type="project" value="UniProtKB-UniRule"/>
</dbReference>
<dbReference type="Gene3D" id="1.20.1050.90">
    <property type="entry name" value="RecF/RecN/SMC, N-terminal domain"/>
    <property type="match status" value="1"/>
</dbReference>
<evidence type="ECO:0000256" key="5">
    <source>
        <dbReference type="ARBA" id="ARBA00022840"/>
    </source>
</evidence>
<evidence type="ECO:0000256" key="9">
    <source>
        <dbReference type="HAMAP-Rule" id="MF_00365"/>
    </source>
</evidence>
<dbReference type="GO" id="GO:0000731">
    <property type="term" value="P:DNA synthesis involved in DNA repair"/>
    <property type="evidence" value="ECO:0007669"/>
    <property type="project" value="TreeGrafter"/>
</dbReference>
<name>A0A650ENM5_9FIRM</name>
<comment type="function">
    <text evidence="9 10">The RecF protein is involved in DNA metabolism; it is required for DNA replication and normal SOS inducibility. RecF binds preferentially to single-stranded, linear DNA. It also seems to bind ATP.</text>
</comment>
<evidence type="ECO:0000256" key="3">
    <source>
        <dbReference type="ARBA" id="ARBA00022741"/>
    </source>
</evidence>
<keyword evidence="4 9" id="KW-0227">DNA damage</keyword>
<keyword evidence="5 9" id="KW-0067">ATP-binding</keyword>